<comment type="similarity">
    <text evidence="1">Belongs to the TTC36 family.</text>
</comment>
<accession>A0A251NVU0</accession>
<dbReference type="AlphaFoldDB" id="A0A251NVU0"/>
<keyword evidence="2" id="KW-0677">Repeat</keyword>
<dbReference type="PANTHER" id="PTHR21405:SF0">
    <property type="entry name" value="TETRATRICOPEPTIDE REPEAT PROTEIN 36"/>
    <property type="match status" value="1"/>
</dbReference>
<dbReference type="InterPro" id="IPR013105">
    <property type="entry name" value="TPR_2"/>
</dbReference>
<keyword evidence="3 4" id="KW-0802">TPR repeat</keyword>
<proteinExistence type="inferred from homology"/>
<dbReference type="SUPFAM" id="SSF48452">
    <property type="entry name" value="TPR-like"/>
    <property type="match status" value="1"/>
</dbReference>
<dbReference type="InterPro" id="IPR011990">
    <property type="entry name" value="TPR-like_helical_dom_sf"/>
</dbReference>
<dbReference type="eggNOG" id="ENOG502RXHU">
    <property type="taxonomic scope" value="Eukaryota"/>
</dbReference>
<dbReference type="Gramene" id="ONI02515">
    <property type="protein sequence ID" value="ONI02515"/>
    <property type="gene ID" value="PRUPE_6G203100"/>
</dbReference>
<protein>
    <submittedName>
        <fullName evidence="5">Uncharacterized protein</fullName>
    </submittedName>
</protein>
<dbReference type="SMR" id="A0A251NVU0"/>
<feature type="repeat" description="TPR" evidence="4">
    <location>
        <begin position="169"/>
        <end position="202"/>
    </location>
</feature>
<dbReference type="PANTHER" id="PTHR21405">
    <property type="entry name" value="CDNA SEQUENCE BC021608"/>
    <property type="match status" value="1"/>
</dbReference>
<gene>
    <name evidence="5" type="ORF">PRUPE_6G203100</name>
</gene>
<dbReference type="EMBL" id="CM007656">
    <property type="protein sequence ID" value="ONI02515.1"/>
    <property type="molecule type" value="Genomic_DNA"/>
</dbReference>
<dbReference type="InterPro" id="IPR038906">
    <property type="entry name" value="TTC36"/>
</dbReference>
<evidence type="ECO:0000313" key="5">
    <source>
        <dbReference type="EMBL" id="ONI02515.1"/>
    </source>
</evidence>
<dbReference type="STRING" id="3760.A0A251NVU0"/>
<dbReference type="PROSITE" id="PS50005">
    <property type="entry name" value="TPR"/>
    <property type="match status" value="1"/>
</dbReference>
<name>A0A251NVU0_PRUPE</name>
<dbReference type="Pfam" id="PF07719">
    <property type="entry name" value="TPR_2"/>
    <property type="match status" value="1"/>
</dbReference>
<evidence type="ECO:0000256" key="2">
    <source>
        <dbReference type="ARBA" id="ARBA00022737"/>
    </source>
</evidence>
<evidence type="ECO:0000256" key="3">
    <source>
        <dbReference type="ARBA" id="ARBA00022803"/>
    </source>
</evidence>
<dbReference type="Proteomes" id="UP000006882">
    <property type="component" value="Chromosome G6"/>
</dbReference>
<evidence type="ECO:0000256" key="1">
    <source>
        <dbReference type="ARBA" id="ARBA00006995"/>
    </source>
</evidence>
<organism evidence="5 6">
    <name type="scientific">Prunus persica</name>
    <name type="common">Peach</name>
    <name type="synonym">Amygdalus persica</name>
    <dbReference type="NCBI Taxonomy" id="3760"/>
    <lineage>
        <taxon>Eukaryota</taxon>
        <taxon>Viridiplantae</taxon>
        <taxon>Streptophyta</taxon>
        <taxon>Embryophyta</taxon>
        <taxon>Tracheophyta</taxon>
        <taxon>Spermatophyta</taxon>
        <taxon>Magnoliopsida</taxon>
        <taxon>eudicotyledons</taxon>
        <taxon>Gunneridae</taxon>
        <taxon>Pentapetalae</taxon>
        <taxon>rosids</taxon>
        <taxon>fabids</taxon>
        <taxon>Rosales</taxon>
        <taxon>Rosaceae</taxon>
        <taxon>Amygdaloideae</taxon>
        <taxon>Amygdaleae</taxon>
        <taxon>Prunus</taxon>
    </lineage>
</organism>
<sequence length="214" mass="23673">MAPEVVLQLGLLILTLAMFFAIHKISRKALTKLRTNNRANLQSTRHFVQGSHLLTRARSNPHKAQSQAHAKNALTEAEKALALSPRDPGPHILKALALDLLGHKTSALKSFDVALSPPCVKSLSERERGEALVKRAELKIGLNRRRRVDSAVEDLVQAVRLSRGEGDDVTSFCLLGQCYEWKGMKEEAREAFERALRAEPGSVLARQGLDRLGF</sequence>
<dbReference type="Gene3D" id="1.25.40.10">
    <property type="entry name" value="Tetratricopeptide repeat domain"/>
    <property type="match status" value="2"/>
</dbReference>
<evidence type="ECO:0000313" key="6">
    <source>
        <dbReference type="Proteomes" id="UP000006882"/>
    </source>
</evidence>
<dbReference type="OrthoDB" id="1870799at2759"/>
<keyword evidence="6" id="KW-1185">Reference proteome</keyword>
<dbReference type="InterPro" id="IPR019734">
    <property type="entry name" value="TPR_rpt"/>
</dbReference>
<evidence type="ECO:0000256" key="4">
    <source>
        <dbReference type="PROSITE-ProRule" id="PRU00339"/>
    </source>
</evidence>
<reference evidence="5 6" key="1">
    <citation type="journal article" date="2013" name="Nat. Genet.">
        <title>The high-quality draft genome of peach (Prunus persica) identifies unique patterns of genetic diversity, domestication and genome evolution.</title>
        <authorList>
            <consortium name="International Peach Genome Initiative"/>
            <person name="Verde I."/>
            <person name="Abbott A.G."/>
            <person name="Scalabrin S."/>
            <person name="Jung S."/>
            <person name="Shu S."/>
            <person name="Marroni F."/>
            <person name="Zhebentyayeva T."/>
            <person name="Dettori M.T."/>
            <person name="Grimwood J."/>
            <person name="Cattonaro F."/>
            <person name="Zuccolo A."/>
            <person name="Rossini L."/>
            <person name="Jenkins J."/>
            <person name="Vendramin E."/>
            <person name="Meisel L.A."/>
            <person name="Decroocq V."/>
            <person name="Sosinski B."/>
            <person name="Prochnik S."/>
            <person name="Mitros T."/>
            <person name="Policriti A."/>
            <person name="Cipriani G."/>
            <person name="Dondini L."/>
            <person name="Ficklin S."/>
            <person name="Goodstein D.M."/>
            <person name="Xuan P."/>
            <person name="Del Fabbro C."/>
            <person name="Aramini V."/>
            <person name="Copetti D."/>
            <person name="Gonzalez S."/>
            <person name="Horner D.S."/>
            <person name="Falchi R."/>
            <person name="Lucas S."/>
            <person name="Mica E."/>
            <person name="Maldonado J."/>
            <person name="Lazzari B."/>
            <person name="Bielenberg D."/>
            <person name="Pirona R."/>
            <person name="Miculan M."/>
            <person name="Barakat A."/>
            <person name="Testolin R."/>
            <person name="Stella A."/>
            <person name="Tartarini S."/>
            <person name="Tonutti P."/>
            <person name="Arus P."/>
            <person name="Orellana A."/>
            <person name="Wells C."/>
            <person name="Main D."/>
            <person name="Vizzotto G."/>
            <person name="Silva H."/>
            <person name="Salamini F."/>
            <person name="Schmutz J."/>
            <person name="Morgante M."/>
            <person name="Rokhsar D.S."/>
        </authorList>
    </citation>
    <scope>NUCLEOTIDE SEQUENCE [LARGE SCALE GENOMIC DNA]</scope>
    <source>
        <strain evidence="6">cv. Nemared</strain>
    </source>
</reference>
<dbReference type="SMART" id="SM00028">
    <property type="entry name" value="TPR"/>
    <property type="match status" value="1"/>
</dbReference>